<keyword evidence="2" id="KW-1185">Reference proteome</keyword>
<sequence length="64" mass="7300">MTGEAVSDGDPFFAYEWVDDHVPVEMDTPLRPQCALEALRRAMLAALDPRDINEEKYTAWKTDT</sequence>
<gene>
    <name evidence="1" type="ORF">PR003_g24907</name>
</gene>
<evidence type="ECO:0000313" key="2">
    <source>
        <dbReference type="Proteomes" id="UP000434957"/>
    </source>
</evidence>
<protein>
    <submittedName>
        <fullName evidence="1">Uncharacterized protein</fullName>
    </submittedName>
</protein>
<organism evidence="1 2">
    <name type="scientific">Phytophthora rubi</name>
    <dbReference type="NCBI Taxonomy" id="129364"/>
    <lineage>
        <taxon>Eukaryota</taxon>
        <taxon>Sar</taxon>
        <taxon>Stramenopiles</taxon>
        <taxon>Oomycota</taxon>
        <taxon>Peronosporomycetes</taxon>
        <taxon>Peronosporales</taxon>
        <taxon>Peronosporaceae</taxon>
        <taxon>Phytophthora</taxon>
    </lineage>
</organism>
<evidence type="ECO:0000313" key="1">
    <source>
        <dbReference type="EMBL" id="KAE9291891.1"/>
    </source>
</evidence>
<accession>A0A6A4CTA3</accession>
<proteinExistence type="predicted"/>
<dbReference type="EMBL" id="QXFT01002886">
    <property type="protein sequence ID" value="KAE9291891.1"/>
    <property type="molecule type" value="Genomic_DNA"/>
</dbReference>
<name>A0A6A4CTA3_9STRA</name>
<dbReference type="AlphaFoldDB" id="A0A6A4CTA3"/>
<reference evidence="1 2" key="1">
    <citation type="submission" date="2018-08" db="EMBL/GenBank/DDBJ databases">
        <title>Genomic investigation of the strawberry pathogen Phytophthora fragariae indicates pathogenicity is determined by transcriptional variation in three key races.</title>
        <authorList>
            <person name="Adams T.M."/>
            <person name="Armitage A.D."/>
            <person name="Sobczyk M.K."/>
            <person name="Bates H.J."/>
            <person name="Dunwell J.M."/>
            <person name="Nellist C.F."/>
            <person name="Harrison R.J."/>
        </authorList>
    </citation>
    <scope>NUCLEOTIDE SEQUENCE [LARGE SCALE GENOMIC DNA]</scope>
    <source>
        <strain evidence="1 2">SCRP333</strain>
    </source>
</reference>
<dbReference type="Proteomes" id="UP000434957">
    <property type="component" value="Unassembled WGS sequence"/>
</dbReference>
<comment type="caution">
    <text evidence="1">The sequence shown here is derived from an EMBL/GenBank/DDBJ whole genome shotgun (WGS) entry which is preliminary data.</text>
</comment>